<evidence type="ECO:0000313" key="1">
    <source>
        <dbReference type="EMBL" id="CCH92740.1"/>
    </source>
</evidence>
<dbReference type="Proteomes" id="UP000005806">
    <property type="component" value="Unassembled WGS sequence"/>
</dbReference>
<comment type="caution">
    <text evidence="1">The sequence shown here is derived from an EMBL/GenBank/DDBJ whole genome shotgun (WGS) entry which is preliminary data.</text>
</comment>
<proteinExistence type="predicted"/>
<dbReference type="EMBL" id="CAIH01000170">
    <property type="protein sequence ID" value="CCH92740.1"/>
    <property type="molecule type" value="Genomic_DNA"/>
</dbReference>
<reference evidence="1 2" key="1">
    <citation type="submission" date="2012-04" db="EMBL/GenBank/DDBJ databases">
        <authorList>
            <person name="Genoscope - CEA"/>
        </authorList>
    </citation>
    <scope>NUCLEOTIDE SEQUENCE [LARGE SCALE GENOMIC DNA]</scope>
    <source>
        <strain evidence="1 2">9432</strain>
    </source>
</reference>
<evidence type="ECO:0000313" key="2">
    <source>
        <dbReference type="Proteomes" id="UP000005806"/>
    </source>
</evidence>
<gene>
    <name evidence="1" type="ORF">MICCA_2510005</name>
</gene>
<name>A0A822LBZ5_MICAE</name>
<protein>
    <submittedName>
        <fullName evidence="1">Genome sequencing data, contig C313</fullName>
    </submittedName>
</protein>
<organism evidence="1 2">
    <name type="scientific">Microcystis aeruginosa PCC 9432</name>
    <dbReference type="NCBI Taxonomy" id="1160280"/>
    <lineage>
        <taxon>Bacteria</taxon>
        <taxon>Bacillati</taxon>
        <taxon>Cyanobacteriota</taxon>
        <taxon>Cyanophyceae</taxon>
        <taxon>Oscillatoriophycideae</taxon>
        <taxon>Chroococcales</taxon>
        <taxon>Microcystaceae</taxon>
        <taxon>Microcystis</taxon>
    </lineage>
</organism>
<sequence>MFEQQELIQTWIVYH</sequence>
<accession>A0A822LBZ5</accession>